<dbReference type="AlphaFoldDB" id="A0A1F6DWL2"/>
<protein>
    <recommendedName>
        <fullName evidence="3">DUF3800 domain-containing protein</fullName>
    </recommendedName>
</protein>
<organism evidence="1 2">
    <name type="scientific">Candidatus Kaiserbacteria bacterium RIFCSPHIGHO2_02_FULL_55_20</name>
    <dbReference type="NCBI Taxonomy" id="1798497"/>
    <lineage>
        <taxon>Bacteria</taxon>
        <taxon>Candidatus Kaiseribacteriota</taxon>
    </lineage>
</organism>
<proteinExistence type="predicted"/>
<dbReference type="InterPro" id="IPR024524">
    <property type="entry name" value="DUF3800"/>
</dbReference>
<dbReference type="Pfam" id="PF12686">
    <property type="entry name" value="DUF3800"/>
    <property type="match status" value="1"/>
</dbReference>
<sequence>MNQNNEKKDSRSLTLGGYRDIWTPFCFLDESGTLDIATQPYFTVGMIKCSEPYFLQQKIRYIRESTNSWWELKFHDLNKAKLPVALQFLDAVFNTRSILFSSYSVDKRSEYFQREFHSDPFFAYEQIAQQILEGNLKKNEVMIVLADNVITPKRSKFELNIKSGINNKFSRLAIAGVCRLDSRTNDLLQLTDLLTGSINYELLLKEGLIPQPAVAKQAFVQKFKTNLGISDLTTDF</sequence>
<evidence type="ECO:0008006" key="3">
    <source>
        <dbReference type="Google" id="ProtNLM"/>
    </source>
</evidence>
<dbReference type="Proteomes" id="UP000177652">
    <property type="component" value="Unassembled WGS sequence"/>
</dbReference>
<dbReference type="EMBL" id="MFLK01000048">
    <property type="protein sequence ID" value="OGG65402.1"/>
    <property type="molecule type" value="Genomic_DNA"/>
</dbReference>
<gene>
    <name evidence="1" type="ORF">A3D71_02155</name>
</gene>
<feature type="non-terminal residue" evidence="1">
    <location>
        <position position="236"/>
    </location>
</feature>
<evidence type="ECO:0000313" key="1">
    <source>
        <dbReference type="EMBL" id="OGG65402.1"/>
    </source>
</evidence>
<evidence type="ECO:0000313" key="2">
    <source>
        <dbReference type="Proteomes" id="UP000177652"/>
    </source>
</evidence>
<reference evidence="1 2" key="1">
    <citation type="journal article" date="2016" name="Nat. Commun.">
        <title>Thousands of microbial genomes shed light on interconnected biogeochemical processes in an aquifer system.</title>
        <authorList>
            <person name="Anantharaman K."/>
            <person name="Brown C.T."/>
            <person name="Hug L.A."/>
            <person name="Sharon I."/>
            <person name="Castelle C.J."/>
            <person name="Probst A.J."/>
            <person name="Thomas B.C."/>
            <person name="Singh A."/>
            <person name="Wilkins M.J."/>
            <person name="Karaoz U."/>
            <person name="Brodie E.L."/>
            <person name="Williams K.H."/>
            <person name="Hubbard S.S."/>
            <person name="Banfield J.F."/>
        </authorList>
    </citation>
    <scope>NUCLEOTIDE SEQUENCE [LARGE SCALE GENOMIC DNA]</scope>
</reference>
<comment type="caution">
    <text evidence="1">The sequence shown here is derived from an EMBL/GenBank/DDBJ whole genome shotgun (WGS) entry which is preliminary data.</text>
</comment>
<name>A0A1F6DWL2_9BACT</name>
<accession>A0A1F6DWL2</accession>